<evidence type="ECO:0000256" key="2">
    <source>
        <dbReference type="ARBA" id="ARBA00022679"/>
    </source>
</evidence>
<accession>A0A238VNW4</accession>
<dbReference type="RefSeq" id="WP_089335461.1">
    <property type="nucleotide sequence ID" value="NZ_FZNO01000004.1"/>
</dbReference>
<name>A0A238VNW4_9ACTN</name>
<organism evidence="4 5">
    <name type="scientific">Blastococcus mobilis</name>
    <dbReference type="NCBI Taxonomy" id="1938746"/>
    <lineage>
        <taxon>Bacteria</taxon>
        <taxon>Bacillati</taxon>
        <taxon>Actinomycetota</taxon>
        <taxon>Actinomycetes</taxon>
        <taxon>Geodermatophilales</taxon>
        <taxon>Geodermatophilaceae</taxon>
        <taxon>Blastococcus</taxon>
    </lineage>
</organism>
<dbReference type="GO" id="GO:0016757">
    <property type="term" value="F:glycosyltransferase activity"/>
    <property type="evidence" value="ECO:0007669"/>
    <property type="project" value="UniProtKB-KW"/>
</dbReference>
<dbReference type="EMBL" id="FZNO01000004">
    <property type="protein sequence ID" value="SNR35854.1"/>
    <property type="molecule type" value="Genomic_DNA"/>
</dbReference>
<proteinExistence type="predicted"/>
<dbReference type="InterPro" id="IPR028098">
    <property type="entry name" value="Glyco_trans_4-like_N"/>
</dbReference>
<reference evidence="4 5" key="1">
    <citation type="submission" date="2017-06" db="EMBL/GenBank/DDBJ databases">
        <authorList>
            <person name="Kim H.J."/>
            <person name="Triplett B.A."/>
        </authorList>
    </citation>
    <scope>NUCLEOTIDE SEQUENCE [LARGE SCALE GENOMIC DNA]</scope>
    <source>
        <strain evidence="4 5">DSM 44272</strain>
    </source>
</reference>
<dbReference type="OrthoDB" id="3287135at2"/>
<dbReference type="SUPFAM" id="SSF53756">
    <property type="entry name" value="UDP-Glycosyltransferase/glycogen phosphorylase"/>
    <property type="match status" value="1"/>
</dbReference>
<gene>
    <name evidence="4" type="ORF">SAMN06272737_10431</name>
</gene>
<dbReference type="Pfam" id="PF13579">
    <property type="entry name" value="Glyco_trans_4_4"/>
    <property type="match status" value="1"/>
</dbReference>
<dbReference type="Proteomes" id="UP000198403">
    <property type="component" value="Unassembled WGS sequence"/>
</dbReference>
<evidence type="ECO:0000256" key="1">
    <source>
        <dbReference type="ARBA" id="ARBA00022676"/>
    </source>
</evidence>
<keyword evidence="5" id="KW-1185">Reference proteome</keyword>
<evidence type="ECO:0000259" key="3">
    <source>
        <dbReference type="Pfam" id="PF13579"/>
    </source>
</evidence>
<feature type="domain" description="Glycosyltransferase subfamily 4-like N-terminal" evidence="3">
    <location>
        <begin position="13"/>
        <end position="150"/>
    </location>
</feature>
<evidence type="ECO:0000313" key="4">
    <source>
        <dbReference type="EMBL" id="SNR35854.1"/>
    </source>
</evidence>
<sequence>MPADPPEARGSLRRGDPVRVATIPFADSYVDAVLPSDVVRVGPSGELSPWLDVAYLVEHAAELDVLHLHTGPGHVAMAAGQCWAETVRRLGIPLVVTVHRLRAPGRGCAHEQAMDAHLSAVLSTAEVVFTLTSGAADEIAERFGRTAIVVAHPSVTVPDPELGAERGVVGLRLGRVSAAVPDPAALVRAALSGAVSGGGRLRVLVDAADEQWTGRAVRTLARRGDLELVVHPGEDWSAQLQQLHVAVLPEPCGSHSRDLEICRDVGTRVVAPSCGWFADQWSDVVSYGNHEQGRLDPVSLTAAVAAALARPMPRPADRDWRDEQRTAVRQVHADVYAQVAADRSWV</sequence>
<dbReference type="Gene3D" id="3.40.50.2000">
    <property type="entry name" value="Glycogen Phosphorylase B"/>
    <property type="match status" value="1"/>
</dbReference>
<keyword evidence="2 4" id="KW-0808">Transferase</keyword>
<keyword evidence="1" id="KW-0328">Glycosyltransferase</keyword>
<dbReference type="AlphaFoldDB" id="A0A238VNW4"/>
<evidence type="ECO:0000313" key="5">
    <source>
        <dbReference type="Proteomes" id="UP000198403"/>
    </source>
</evidence>
<protein>
    <submittedName>
        <fullName evidence="4">Glycosyltransferase Family 4</fullName>
    </submittedName>
</protein>